<reference evidence="8 9" key="1">
    <citation type="journal article" date="2018" name="Mol. Biol. Evol.">
        <title>Broad Genomic Sampling Reveals a Smut Pathogenic Ancestry of the Fungal Clade Ustilaginomycotina.</title>
        <authorList>
            <person name="Kijpornyongpan T."/>
            <person name="Mondo S.J."/>
            <person name="Barry K."/>
            <person name="Sandor L."/>
            <person name="Lee J."/>
            <person name="Lipzen A."/>
            <person name="Pangilinan J."/>
            <person name="LaButti K."/>
            <person name="Hainaut M."/>
            <person name="Henrissat B."/>
            <person name="Grigoriev I.V."/>
            <person name="Spatafora J.W."/>
            <person name="Aime M.C."/>
        </authorList>
    </citation>
    <scope>NUCLEOTIDE SEQUENCE [LARGE SCALE GENOMIC DNA]</scope>
    <source>
        <strain evidence="8 9">MCA 4658</strain>
    </source>
</reference>
<feature type="region of interest" description="Disordered" evidence="5">
    <location>
        <begin position="121"/>
        <end position="146"/>
    </location>
</feature>
<dbReference type="AlphaFoldDB" id="A0A316VV46"/>
<proteinExistence type="inferred from homology"/>
<dbReference type="SMART" id="SM00517">
    <property type="entry name" value="PolyA"/>
    <property type="match status" value="1"/>
</dbReference>
<evidence type="ECO:0000259" key="7">
    <source>
        <dbReference type="PROSITE" id="PS51309"/>
    </source>
</evidence>
<evidence type="ECO:0000256" key="2">
    <source>
        <dbReference type="ARBA" id="ARBA00022737"/>
    </source>
</evidence>
<keyword evidence="2" id="KW-0677">Repeat</keyword>
<feature type="domain" description="PABC" evidence="7">
    <location>
        <begin position="720"/>
        <end position="793"/>
    </location>
</feature>
<dbReference type="EMBL" id="KZ819427">
    <property type="protein sequence ID" value="PWN40171.1"/>
    <property type="molecule type" value="Genomic_DNA"/>
</dbReference>
<dbReference type="Proteomes" id="UP000245783">
    <property type="component" value="Unassembled WGS sequence"/>
</dbReference>
<feature type="domain" description="RRM" evidence="6">
    <location>
        <begin position="139"/>
        <end position="220"/>
    </location>
</feature>
<dbReference type="OrthoDB" id="6159137at2759"/>
<feature type="region of interest" description="Disordered" evidence="5">
    <location>
        <begin position="628"/>
        <end position="651"/>
    </location>
</feature>
<dbReference type="Gene3D" id="1.10.1900.10">
    <property type="entry name" value="c-terminal domain of poly(a) binding protein"/>
    <property type="match status" value="2"/>
</dbReference>
<dbReference type="SMART" id="SM00360">
    <property type="entry name" value="RRM"/>
    <property type="match status" value="3"/>
</dbReference>
<dbReference type="Pfam" id="PF00076">
    <property type="entry name" value="RRM_1"/>
    <property type="match status" value="2"/>
</dbReference>
<feature type="region of interest" description="Disordered" evidence="5">
    <location>
        <begin position="250"/>
        <end position="286"/>
    </location>
</feature>
<evidence type="ECO:0000313" key="9">
    <source>
        <dbReference type="Proteomes" id="UP000245783"/>
    </source>
</evidence>
<feature type="compositionally biased region" description="Polar residues" evidence="5">
    <location>
        <begin position="258"/>
        <end position="270"/>
    </location>
</feature>
<name>A0A316VV46_9BASI</name>
<dbReference type="RefSeq" id="XP_025367331.1">
    <property type="nucleotide sequence ID" value="XM_025517159.1"/>
</dbReference>
<feature type="region of interest" description="Disordered" evidence="5">
    <location>
        <begin position="391"/>
        <end position="427"/>
    </location>
</feature>
<evidence type="ECO:0000313" key="8">
    <source>
        <dbReference type="EMBL" id="PWN40171.1"/>
    </source>
</evidence>
<dbReference type="InterPro" id="IPR035979">
    <property type="entry name" value="RBD_domain_sf"/>
</dbReference>
<feature type="compositionally biased region" description="Low complexity" evidence="5">
    <location>
        <begin position="634"/>
        <end position="646"/>
    </location>
</feature>
<feature type="domain" description="RRM" evidence="6">
    <location>
        <begin position="307"/>
        <end position="384"/>
    </location>
</feature>
<organism evidence="8 9">
    <name type="scientific">Ceraceosorus guamensis</name>
    <dbReference type="NCBI Taxonomy" id="1522189"/>
    <lineage>
        <taxon>Eukaryota</taxon>
        <taxon>Fungi</taxon>
        <taxon>Dikarya</taxon>
        <taxon>Basidiomycota</taxon>
        <taxon>Ustilaginomycotina</taxon>
        <taxon>Exobasidiomycetes</taxon>
        <taxon>Ceraceosorales</taxon>
        <taxon>Ceraceosoraceae</taxon>
        <taxon>Ceraceosorus</taxon>
    </lineage>
</organism>
<dbReference type="InParanoid" id="A0A316VV46"/>
<keyword evidence="9" id="KW-1185">Reference proteome</keyword>
<evidence type="ECO:0000256" key="4">
    <source>
        <dbReference type="PROSITE-ProRule" id="PRU00176"/>
    </source>
</evidence>
<dbReference type="PROSITE" id="PS51309">
    <property type="entry name" value="PABC"/>
    <property type="match status" value="1"/>
</dbReference>
<protein>
    <submittedName>
        <fullName evidence="8">Uncharacterized protein</fullName>
    </submittedName>
</protein>
<dbReference type="SUPFAM" id="SSF63570">
    <property type="entry name" value="PABC (PABP) domain"/>
    <property type="match status" value="2"/>
</dbReference>
<sequence length="793" mass="83623">MADSIYAPRPDQQAEAEAAASQAGTSIDSPDGAASQDQDQDMLPAPPPHPHLKQPKLFVSGLDPNLSDKDIVGSVFEQYLPVRLRLDRETAEAQGTPASGTVEFQSLTSAEKALATIRGGVHLSTSEQAEDPVSGSKSKPRLIKQLPPGTEDVDVYDLFRPYGPLVRANRILTNPAGQHTGFRGMALVEYFEEEHAQAAQNELHCTDYQGKTISVAIDNVARRPSAANQHAFSPSAAVFVPGGGGSFNASAPAFRPPGQTNNGSGSSIYASQPAPPQLNQQQVGPIIPVPGTNLQYSASAATYIDPCNLFCKNLDPEIDSNDLFNAFKSFGKIVSARVMRDDSGVSREFGFVSYTNADDASRALHAMNNTQMGAKQMSVRLHEPKRMREQKLAAKFGGASADSPPISAGGAASETNGSPSGTPQVEHTAAVRNANKRQSNSYFKAAMENSGTILDHGELAAMSPAVRNEMVAGEFTRRVKDLPTVKPSQVQDIVLELLKLKLAEQVEALNNPIELIQRVSDARDVLPPSPVQSRPAQPSGLLGVPINPSGSLAGTDGASFVSTAPASAKERERLLRAVTNSVPSGSPVEDITDMLVSLNKKERALCLFNPEFLKQKVEEAKEILDISEADSDEGPAGSIASGAAGATTGGGKTRITPAALAAVSEAGVSSSEVAASAQTHTLASLARLPAIEIVRLATSPNSSGSAGLPLPKADASVSQSTNAFIDSLSSKPPQDQKQAVGEQLYKKVKSFGVKGAPKITITLLDSEDLRSLAHLMNSYPEVLREKVLLTPAK</sequence>
<evidence type="ECO:0000256" key="1">
    <source>
        <dbReference type="ARBA" id="ARBA00008557"/>
    </source>
</evidence>
<dbReference type="SUPFAM" id="SSF54928">
    <property type="entry name" value="RNA-binding domain, RBD"/>
    <property type="match status" value="3"/>
</dbReference>
<dbReference type="Pfam" id="PF00658">
    <property type="entry name" value="MLLE"/>
    <property type="match status" value="1"/>
</dbReference>
<feature type="compositionally biased region" description="Low complexity" evidence="5">
    <location>
        <begin position="13"/>
        <end position="23"/>
    </location>
</feature>
<gene>
    <name evidence="8" type="ORF">IE81DRAFT_368505</name>
</gene>
<feature type="compositionally biased region" description="Polar residues" evidence="5">
    <location>
        <begin position="413"/>
        <end position="425"/>
    </location>
</feature>
<comment type="similarity">
    <text evidence="1">Belongs to the polyadenylate-binding protein type-1 family.</text>
</comment>
<accession>A0A316VV46</accession>
<dbReference type="PROSITE" id="PS50102">
    <property type="entry name" value="RRM"/>
    <property type="match status" value="2"/>
</dbReference>
<dbReference type="InterPro" id="IPR012677">
    <property type="entry name" value="Nucleotide-bd_a/b_plait_sf"/>
</dbReference>
<dbReference type="Gene3D" id="3.30.70.330">
    <property type="match status" value="3"/>
</dbReference>
<evidence type="ECO:0000256" key="5">
    <source>
        <dbReference type="SAM" id="MobiDB-lite"/>
    </source>
</evidence>
<evidence type="ECO:0000259" key="6">
    <source>
        <dbReference type="PROSITE" id="PS50102"/>
    </source>
</evidence>
<feature type="region of interest" description="Disordered" evidence="5">
    <location>
        <begin position="1"/>
        <end position="60"/>
    </location>
</feature>
<dbReference type="PANTHER" id="PTHR24012">
    <property type="entry name" value="RNA BINDING PROTEIN"/>
    <property type="match status" value="1"/>
</dbReference>
<dbReference type="STRING" id="1522189.A0A316VV46"/>
<dbReference type="GeneID" id="37039029"/>
<dbReference type="InterPro" id="IPR000504">
    <property type="entry name" value="RRM_dom"/>
</dbReference>
<dbReference type="CDD" id="cd00590">
    <property type="entry name" value="RRM_SF"/>
    <property type="match status" value="2"/>
</dbReference>
<dbReference type="InterPro" id="IPR036053">
    <property type="entry name" value="PABP-dom"/>
</dbReference>
<evidence type="ECO:0000256" key="3">
    <source>
        <dbReference type="ARBA" id="ARBA00022884"/>
    </source>
</evidence>
<dbReference type="GO" id="GO:0003723">
    <property type="term" value="F:RNA binding"/>
    <property type="evidence" value="ECO:0007669"/>
    <property type="project" value="UniProtKB-UniRule"/>
</dbReference>
<keyword evidence="3 4" id="KW-0694">RNA-binding</keyword>
<dbReference type="InterPro" id="IPR002004">
    <property type="entry name" value="PABP_HYD_C"/>
</dbReference>